<comment type="caution">
    <text evidence="4">The sequence shown here is derived from an EMBL/GenBank/DDBJ whole genome shotgun (WGS) entry which is preliminary data.</text>
</comment>
<dbReference type="EMBL" id="PGYQ01000001">
    <property type="protein sequence ID" value="PKL72678.1"/>
    <property type="molecule type" value="Genomic_DNA"/>
</dbReference>
<dbReference type="SUPFAM" id="SSF52518">
    <property type="entry name" value="Thiamin diphosphate-binding fold (THDP-binding)"/>
    <property type="match status" value="1"/>
</dbReference>
<dbReference type="PANTHER" id="PTHR42897">
    <property type="entry name" value="PYRUVATE SYNTHASE SUBUNIT PORB"/>
    <property type="match status" value="1"/>
</dbReference>
<dbReference type="GO" id="GO:0030976">
    <property type="term" value="F:thiamine pyrophosphate binding"/>
    <property type="evidence" value="ECO:0007669"/>
    <property type="project" value="InterPro"/>
</dbReference>
<dbReference type="InterPro" id="IPR029061">
    <property type="entry name" value="THDP-binding"/>
</dbReference>
<feature type="domain" description="Thiamine pyrophosphate enzyme TPP-binding" evidence="3">
    <location>
        <begin position="49"/>
        <end position="216"/>
    </location>
</feature>
<dbReference type="GO" id="GO:0016491">
    <property type="term" value="F:oxidoreductase activity"/>
    <property type="evidence" value="ECO:0007669"/>
    <property type="project" value="UniProtKB-KW"/>
</dbReference>
<feature type="compositionally biased region" description="Polar residues" evidence="2">
    <location>
        <begin position="144"/>
        <end position="161"/>
    </location>
</feature>
<keyword evidence="4" id="KW-0670">Pyruvate</keyword>
<dbReference type="Gene3D" id="3.40.50.970">
    <property type="match status" value="2"/>
</dbReference>
<sequence length="307" mass="34920">MDLKILTQKIQEQNRFVCGHRTCAGCAIPIIVRTILSASKDPVVVVSATGCLEIVSSVYPQTSWNVPWMHNAFENTSATISGIECAYSFLKKKGKLKKKINFVVFGGDGGTYDIGLQSLSGALERGHNFVYVCYDNEAYMNTGNQRSSSTPYGASTTTTPEGKTHHGKEVFKKDLIKIVAAHNIPYVAQSAVHYWSDLYQKAEKAFQVNGPAVLNVFSPCQLNWKFPCDLTIQISKMAVETCLWPLYEIENKQYKLNYQPREKLPVEEFLKMQKRFSHLFKPENKKIIKTIQEKVDEKWEELRNYKL</sequence>
<reference evidence="4 5" key="1">
    <citation type="journal article" date="2017" name="ISME J.">
        <title>Potential for microbial H2 and metal transformations associated with novel bacteria and archaea in deep terrestrial subsurface sediments.</title>
        <authorList>
            <person name="Hernsdorf A.W."/>
            <person name="Amano Y."/>
            <person name="Miyakawa K."/>
            <person name="Ise K."/>
            <person name="Suzuki Y."/>
            <person name="Anantharaman K."/>
            <person name="Probst A."/>
            <person name="Burstein D."/>
            <person name="Thomas B.C."/>
            <person name="Banfield J.F."/>
        </authorList>
    </citation>
    <scope>NUCLEOTIDE SEQUENCE [LARGE SCALE GENOMIC DNA]</scope>
    <source>
        <strain evidence="4">HGW-Kuenenbacteria-1</strain>
    </source>
</reference>
<accession>A0A2N1UP62</accession>
<evidence type="ECO:0000313" key="5">
    <source>
        <dbReference type="Proteomes" id="UP000233414"/>
    </source>
</evidence>
<dbReference type="InterPro" id="IPR051479">
    <property type="entry name" value="PorB-like"/>
</dbReference>
<dbReference type="AlphaFoldDB" id="A0A2N1UP62"/>
<dbReference type="PANTHER" id="PTHR42897:SF2">
    <property type="entry name" value="PYRUVATE SYNTHASE SUBUNIT PORB"/>
    <property type="match status" value="1"/>
</dbReference>
<proteinExistence type="predicted"/>
<gene>
    <name evidence="4" type="ORF">CVV26_00210</name>
</gene>
<evidence type="ECO:0000256" key="2">
    <source>
        <dbReference type="SAM" id="MobiDB-lite"/>
    </source>
</evidence>
<evidence type="ECO:0000256" key="1">
    <source>
        <dbReference type="ARBA" id="ARBA00023002"/>
    </source>
</evidence>
<keyword evidence="1" id="KW-0560">Oxidoreductase</keyword>
<evidence type="ECO:0000313" key="4">
    <source>
        <dbReference type="EMBL" id="PKL72678.1"/>
    </source>
</evidence>
<dbReference type="Proteomes" id="UP000233414">
    <property type="component" value="Unassembled WGS sequence"/>
</dbReference>
<dbReference type="CDD" id="cd03376">
    <property type="entry name" value="TPP_PFOR_porB_like"/>
    <property type="match status" value="1"/>
</dbReference>
<dbReference type="Pfam" id="PF02775">
    <property type="entry name" value="TPP_enzyme_C"/>
    <property type="match status" value="1"/>
</dbReference>
<organism evidence="4 5">
    <name type="scientific">Candidatus Kuenenbacteria bacterium HGW-Kuenenbacteria-1</name>
    <dbReference type="NCBI Taxonomy" id="2013812"/>
    <lineage>
        <taxon>Bacteria</taxon>
        <taxon>Candidatus Kueneniibacteriota</taxon>
    </lineage>
</organism>
<name>A0A2N1UP62_9BACT</name>
<evidence type="ECO:0000259" key="3">
    <source>
        <dbReference type="Pfam" id="PF02775"/>
    </source>
</evidence>
<feature type="region of interest" description="Disordered" evidence="2">
    <location>
        <begin position="144"/>
        <end position="165"/>
    </location>
</feature>
<dbReference type="InterPro" id="IPR011766">
    <property type="entry name" value="TPP_enzyme_TPP-bd"/>
</dbReference>
<protein>
    <submittedName>
        <fullName evidence="4">Pyruvate ferredoxin oxidoreductase</fullName>
    </submittedName>
</protein>